<organism evidence="1 3">
    <name type="scientific">Sulfodiicoccus acidiphilus</name>
    <dbReference type="NCBI Taxonomy" id="1670455"/>
    <lineage>
        <taxon>Archaea</taxon>
        <taxon>Thermoproteota</taxon>
        <taxon>Thermoprotei</taxon>
        <taxon>Sulfolobales</taxon>
        <taxon>Sulfolobaceae</taxon>
        <taxon>Sulfodiicoccus</taxon>
    </lineage>
</organism>
<dbReference type="EMBL" id="BMQS01000022">
    <property type="protein sequence ID" value="GGU02447.1"/>
    <property type="molecule type" value="Genomic_DNA"/>
</dbReference>
<dbReference type="Proteomes" id="UP000276741">
    <property type="component" value="Chromosome"/>
</dbReference>
<accession>A0A348B0Z8</accession>
<keyword evidence="3" id="KW-1185">Reference proteome</keyword>
<reference evidence="3" key="2">
    <citation type="submission" date="2018-04" db="EMBL/GenBank/DDBJ databases">
        <title>Complete genome sequence of Sulfodiicoccus acidiphilus strain HS-1.</title>
        <authorList>
            <person name="Sakai H.D."/>
            <person name="Kurosawa N."/>
        </authorList>
    </citation>
    <scope>NUCLEOTIDE SEQUENCE [LARGE SCALE GENOMIC DNA]</scope>
    <source>
        <strain evidence="3">HS-1</strain>
    </source>
</reference>
<evidence type="ECO:0000313" key="2">
    <source>
        <dbReference type="EMBL" id="GGU02447.1"/>
    </source>
</evidence>
<reference evidence="2" key="1">
    <citation type="journal article" date="2014" name="Int. J. Syst. Evol. Microbiol.">
        <title>Complete genome sequence of Corynebacterium casei LMG S-19264T (=DSM 44701T), isolated from a smear-ripened cheese.</title>
        <authorList>
            <consortium name="US DOE Joint Genome Institute (JGI-PGF)"/>
            <person name="Walter F."/>
            <person name="Albersmeier A."/>
            <person name="Kalinowski J."/>
            <person name="Ruckert C."/>
        </authorList>
    </citation>
    <scope>NUCLEOTIDE SEQUENCE</scope>
    <source>
        <strain evidence="2">JCM 31740</strain>
    </source>
</reference>
<proteinExistence type="predicted"/>
<reference evidence="1" key="3">
    <citation type="journal article" date="2019" name="BMC Res. Notes">
        <title>Complete genome sequence of the Sulfodiicoccus acidiphilus strain HS-1T, the first crenarchaeon that lacks polB3, isolated from an acidic hot spring in Ohwaku-dani, Hakone, Japan.</title>
        <authorList>
            <person name="Sakai H.D."/>
            <person name="Kurosawa N."/>
        </authorList>
    </citation>
    <scope>NUCLEOTIDE SEQUENCE</scope>
    <source>
        <strain evidence="1">HS-1</strain>
    </source>
</reference>
<sequence>MHIEERKERTVFRWAQRELGEFLKKFSKDERLITYIDEIDAGLRTENYEKVLEGVSRSLATIDEMLQHEYTDMANS</sequence>
<dbReference type="EMBL" id="AP018553">
    <property type="protein sequence ID" value="BBD71850.1"/>
    <property type="molecule type" value="Genomic_DNA"/>
</dbReference>
<evidence type="ECO:0000313" key="1">
    <source>
        <dbReference type="EMBL" id="BBD71850.1"/>
    </source>
</evidence>
<reference evidence="2" key="4">
    <citation type="submission" date="2020-09" db="EMBL/GenBank/DDBJ databases">
        <authorList>
            <person name="Sun Q."/>
            <person name="Ohkuma M."/>
        </authorList>
    </citation>
    <scope>NUCLEOTIDE SEQUENCE</scope>
    <source>
        <strain evidence="2">JCM 31740</strain>
    </source>
</reference>
<name>A0A348B0Z8_9CREN</name>
<evidence type="ECO:0000313" key="3">
    <source>
        <dbReference type="Proteomes" id="UP000276741"/>
    </source>
</evidence>
<protein>
    <submittedName>
        <fullName evidence="1">Uncharacterized protein</fullName>
    </submittedName>
</protein>
<dbReference type="Proteomes" id="UP000616143">
    <property type="component" value="Unassembled WGS sequence"/>
</dbReference>
<dbReference type="AlphaFoldDB" id="A0A348B0Z8"/>
<gene>
    <name evidence="2" type="ORF">GCM10007116_19400</name>
    <name evidence="1" type="ORF">HS1genome_0239</name>
</gene>
<dbReference type="KEGG" id="sacd:HS1genome_0239"/>